<evidence type="ECO:0000313" key="3">
    <source>
        <dbReference type="EMBL" id="MCK9877426.1"/>
    </source>
</evidence>
<evidence type="ECO:0000259" key="2">
    <source>
        <dbReference type="Pfam" id="PF12697"/>
    </source>
</evidence>
<evidence type="ECO:0000256" key="1">
    <source>
        <dbReference type="SAM" id="MobiDB-lite"/>
    </source>
</evidence>
<feature type="region of interest" description="Disordered" evidence="1">
    <location>
        <begin position="326"/>
        <end position="360"/>
    </location>
</feature>
<dbReference type="PRINTS" id="PR00111">
    <property type="entry name" value="ABHYDROLASE"/>
</dbReference>
<dbReference type="Proteomes" id="UP001201873">
    <property type="component" value="Unassembled WGS sequence"/>
</dbReference>
<proteinExistence type="predicted"/>
<dbReference type="Gene3D" id="3.40.50.1820">
    <property type="entry name" value="alpha/beta hydrolase"/>
    <property type="match status" value="1"/>
</dbReference>
<evidence type="ECO:0000313" key="4">
    <source>
        <dbReference type="Proteomes" id="UP001201873"/>
    </source>
</evidence>
<reference evidence="3 4" key="1">
    <citation type="submission" date="2022-04" db="EMBL/GenBank/DDBJ databases">
        <title>Genome diversity in the genus Frankia.</title>
        <authorList>
            <person name="Carlos-Shanley C."/>
            <person name="Hahn D."/>
        </authorList>
    </citation>
    <scope>NUCLEOTIDE SEQUENCE [LARGE SCALE GENOMIC DNA]</scope>
    <source>
        <strain evidence="3 4">Ag45/Mut15</strain>
    </source>
</reference>
<dbReference type="SUPFAM" id="SSF53474">
    <property type="entry name" value="alpha/beta-Hydrolases"/>
    <property type="match status" value="1"/>
</dbReference>
<protein>
    <submittedName>
        <fullName evidence="3">Alpha/beta hydrolase</fullName>
    </submittedName>
</protein>
<keyword evidence="3" id="KW-0378">Hydrolase</keyword>
<dbReference type="InterPro" id="IPR000073">
    <property type="entry name" value="AB_hydrolase_1"/>
</dbReference>
<dbReference type="PANTHER" id="PTHR46438:SF11">
    <property type="entry name" value="LIPASE-RELATED"/>
    <property type="match status" value="1"/>
</dbReference>
<accession>A0ABT0K0V2</accession>
<dbReference type="PANTHER" id="PTHR46438">
    <property type="entry name" value="ALPHA/BETA-HYDROLASES SUPERFAMILY PROTEIN"/>
    <property type="match status" value="1"/>
</dbReference>
<sequence length="360" mass="37536">MTSTTPVPLSESGLLAAHAPLRPDPAGPAEDGHAAYQAQLGGPVYVVDFGGPADGPVMVCVHGLGGSYHNWLRLAPLLTPTCRVLALDLAGHGRTPAQRPRPHVAGNQRLLDRFLTEVLAGPAVLVGNSMGGMISLRQSVLAPDTVAGLVLVNPALPLPRGAYPAPMTLALFAALFVPRLGTHTLARRRARTTPLALVEESLVRLCGDPSRIPARTLEVMERAQRERGLTAGADAAFVTAARSVVAGMVRRTPLTGYLRTAAAPTLLLHGTLDRLVPVAMAHAAARSRPDWRVEILAGLGHIPMLEDPDQTATIILDWLAHEGRPAAQAARRPGAGPAPGPLSQDIPTSANVAAGPAVDS</sequence>
<gene>
    <name evidence="3" type="ORF">MXD59_16890</name>
</gene>
<dbReference type="EMBL" id="JALKFT010000017">
    <property type="protein sequence ID" value="MCK9877426.1"/>
    <property type="molecule type" value="Genomic_DNA"/>
</dbReference>
<feature type="compositionally biased region" description="Low complexity" evidence="1">
    <location>
        <begin position="326"/>
        <end position="335"/>
    </location>
</feature>
<keyword evidence="4" id="KW-1185">Reference proteome</keyword>
<feature type="domain" description="AB hydrolase-1" evidence="2">
    <location>
        <begin position="59"/>
        <end position="312"/>
    </location>
</feature>
<comment type="caution">
    <text evidence="3">The sequence shown here is derived from an EMBL/GenBank/DDBJ whole genome shotgun (WGS) entry which is preliminary data.</text>
</comment>
<dbReference type="RefSeq" id="WP_248825676.1">
    <property type="nucleotide sequence ID" value="NZ_JALKFT010000017.1"/>
</dbReference>
<name>A0ABT0K0V2_9ACTN</name>
<dbReference type="Pfam" id="PF12697">
    <property type="entry name" value="Abhydrolase_6"/>
    <property type="match status" value="1"/>
</dbReference>
<dbReference type="InterPro" id="IPR029058">
    <property type="entry name" value="AB_hydrolase_fold"/>
</dbReference>
<dbReference type="GO" id="GO:0016787">
    <property type="term" value="F:hydrolase activity"/>
    <property type="evidence" value="ECO:0007669"/>
    <property type="project" value="UniProtKB-KW"/>
</dbReference>
<organism evidence="3 4">
    <name type="scientific">Frankia umida</name>
    <dbReference type="NCBI Taxonomy" id="573489"/>
    <lineage>
        <taxon>Bacteria</taxon>
        <taxon>Bacillati</taxon>
        <taxon>Actinomycetota</taxon>
        <taxon>Actinomycetes</taxon>
        <taxon>Frankiales</taxon>
        <taxon>Frankiaceae</taxon>
        <taxon>Frankia</taxon>
    </lineage>
</organism>